<keyword evidence="8" id="KW-1185">Reference proteome</keyword>
<evidence type="ECO:0000313" key="6">
    <source>
        <dbReference type="EMBL" id="GEN05117.1"/>
    </source>
</evidence>
<dbReference type="GO" id="GO:0018169">
    <property type="term" value="F:ribosomal S6-glutamic acid ligase activity"/>
    <property type="evidence" value="ECO:0007669"/>
    <property type="project" value="TreeGrafter"/>
</dbReference>
<evidence type="ECO:0000256" key="2">
    <source>
        <dbReference type="ARBA" id="ARBA00022741"/>
    </source>
</evidence>
<dbReference type="Gene3D" id="3.30.1490.20">
    <property type="entry name" value="ATP-grasp fold, A domain"/>
    <property type="match status" value="1"/>
</dbReference>
<sequence>MQGHEVHLVYTRLRTEERMLADALRARGFGVRTHADSELVLPLSRERWQDGGPVLMRSMSFTRARYLSSILEVKGSRVLNTAHCIATCGDKALTTLALARAEVPIPWAFVGFEEEACVAQMQERGFPVVTKPVLGSWGRMVARVDGVHAAEGMMSMRFEMGGAQDHVALVQQYIDKPGYDLRVYVIGKSVGGMRRRSEHWVTNTARGAVPERYEVPESHARLAEQAARAVGGEMVAVDLLETRAGEVMVNEINHCVEFARSIEFTGIPLPELMADYVRETLR</sequence>
<reference evidence="7 8" key="1">
    <citation type="submission" date="2016-10" db="EMBL/GenBank/DDBJ databases">
        <authorList>
            <person name="Varghese N."/>
            <person name="Submissions S."/>
        </authorList>
    </citation>
    <scope>NUCLEOTIDE SEQUENCE [LARGE SCALE GENOMIC DNA]</scope>
    <source>
        <strain evidence="7 8">DSM 16525</strain>
    </source>
</reference>
<organism evidence="6 9">
    <name type="scientific">Myxococcus fulvus</name>
    <dbReference type="NCBI Taxonomy" id="33"/>
    <lineage>
        <taxon>Bacteria</taxon>
        <taxon>Pseudomonadati</taxon>
        <taxon>Myxococcota</taxon>
        <taxon>Myxococcia</taxon>
        <taxon>Myxococcales</taxon>
        <taxon>Cystobacterineae</taxon>
        <taxon>Myxococcaceae</taxon>
        <taxon>Myxococcus</taxon>
    </lineage>
</organism>
<evidence type="ECO:0000313" key="7">
    <source>
        <dbReference type="EMBL" id="SET17514.1"/>
    </source>
</evidence>
<dbReference type="GO" id="GO:0005524">
    <property type="term" value="F:ATP binding"/>
    <property type="evidence" value="ECO:0007669"/>
    <property type="project" value="UniProtKB-UniRule"/>
</dbReference>
<dbReference type="GO" id="GO:0009432">
    <property type="term" value="P:SOS response"/>
    <property type="evidence" value="ECO:0007669"/>
    <property type="project" value="TreeGrafter"/>
</dbReference>
<dbReference type="STRING" id="1334629.MFUL124B02_07595"/>
<dbReference type="SUPFAM" id="SSF56059">
    <property type="entry name" value="Glutathione synthetase ATP-binding domain-like"/>
    <property type="match status" value="1"/>
</dbReference>
<feature type="domain" description="ATP-grasp" evidence="5">
    <location>
        <begin position="95"/>
        <end position="278"/>
    </location>
</feature>
<dbReference type="InterPro" id="IPR013651">
    <property type="entry name" value="ATP-grasp_RimK-type"/>
</dbReference>
<dbReference type="Pfam" id="PF08443">
    <property type="entry name" value="RimK"/>
    <property type="match status" value="1"/>
</dbReference>
<dbReference type="Proteomes" id="UP000321514">
    <property type="component" value="Unassembled WGS sequence"/>
</dbReference>
<accession>A0A511SUD0</accession>
<dbReference type="InterPro" id="IPR004666">
    <property type="entry name" value="Rp_bS6_RimK/Lys_biosynth_LsyX"/>
</dbReference>
<dbReference type="OrthoDB" id="9803907at2"/>
<reference evidence="6 9" key="2">
    <citation type="submission" date="2019-07" db="EMBL/GenBank/DDBJ databases">
        <title>Whole genome shotgun sequence of Myxococcus fulvus NBRC 100333.</title>
        <authorList>
            <person name="Hosoyama A."/>
            <person name="Uohara A."/>
            <person name="Ohji S."/>
            <person name="Ichikawa N."/>
        </authorList>
    </citation>
    <scope>NUCLEOTIDE SEQUENCE [LARGE SCALE GENOMIC DNA]</scope>
    <source>
        <strain evidence="6 9">NBRC 100333</strain>
    </source>
</reference>
<dbReference type="PROSITE" id="PS50975">
    <property type="entry name" value="ATP_GRASP"/>
    <property type="match status" value="1"/>
</dbReference>
<dbReference type="InterPro" id="IPR011761">
    <property type="entry name" value="ATP-grasp"/>
</dbReference>
<dbReference type="PANTHER" id="PTHR21621">
    <property type="entry name" value="RIBOSOMAL PROTEIN S6 MODIFICATION PROTEIN"/>
    <property type="match status" value="1"/>
</dbReference>
<dbReference type="Pfam" id="PF22626">
    <property type="entry name" value="LysX_preATP_grasp"/>
    <property type="match status" value="1"/>
</dbReference>
<dbReference type="EMBL" id="BJXR01000005">
    <property type="protein sequence ID" value="GEN05117.1"/>
    <property type="molecule type" value="Genomic_DNA"/>
</dbReference>
<dbReference type="Gene3D" id="3.30.470.20">
    <property type="entry name" value="ATP-grasp fold, B domain"/>
    <property type="match status" value="1"/>
</dbReference>
<protein>
    <submittedName>
        <fullName evidence="7">L-2-aminoadipate N-acetyltransferase</fullName>
    </submittedName>
    <submittedName>
        <fullName evidence="6">Lysine biosynthesis enzyme LysX</fullName>
    </submittedName>
</protein>
<dbReference type="GO" id="GO:0046872">
    <property type="term" value="F:metal ion binding"/>
    <property type="evidence" value="ECO:0007669"/>
    <property type="project" value="UniProtKB-KW"/>
</dbReference>
<keyword evidence="3 4" id="KW-0067">ATP-binding</keyword>
<dbReference type="Proteomes" id="UP000183760">
    <property type="component" value="Unassembled WGS sequence"/>
</dbReference>
<keyword evidence="1" id="KW-0479">Metal-binding</keyword>
<keyword evidence="2 4" id="KW-0547">Nucleotide-binding</keyword>
<proteinExistence type="predicted"/>
<dbReference type="Gene3D" id="3.40.50.20">
    <property type="match status" value="1"/>
</dbReference>
<dbReference type="PANTHER" id="PTHR21621:SF0">
    <property type="entry name" value="BETA-CITRYLGLUTAMATE SYNTHASE B-RELATED"/>
    <property type="match status" value="1"/>
</dbReference>
<dbReference type="GO" id="GO:0005737">
    <property type="term" value="C:cytoplasm"/>
    <property type="evidence" value="ECO:0007669"/>
    <property type="project" value="TreeGrafter"/>
</dbReference>
<evidence type="ECO:0000313" key="9">
    <source>
        <dbReference type="Proteomes" id="UP000321514"/>
    </source>
</evidence>
<dbReference type="EMBL" id="FOIB01000001">
    <property type="protein sequence ID" value="SET17514.1"/>
    <property type="molecule type" value="Genomic_DNA"/>
</dbReference>
<evidence type="ECO:0000256" key="4">
    <source>
        <dbReference type="PROSITE-ProRule" id="PRU00409"/>
    </source>
</evidence>
<evidence type="ECO:0000256" key="3">
    <source>
        <dbReference type="ARBA" id="ARBA00022840"/>
    </source>
</evidence>
<dbReference type="InterPro" id="IPR054562">
    <property type="entry name" value="LysX/ArgX_preATP_grasp"/>
</dbReference>
<dbReference type="SUPFAM" id="SSF52440">
    <property type="entry name" value="PreATP-grasp domain"/>
    <property type="match status" value="1"/>
</dbReference>
<evidence type="ECO:0000259" key="5">
    <source>
        <dbReference type="PROSITE" id="PS50975"/>
    </source>
</evidence>
<dbReference type="NCBIfam" id="TIGR00768">
    <property type="entry name" value="rimK_fam"/>
    <property type="match status" value="1"/>
</dbReference>
<gene>
    <name evidence="6" type="ORF">MFU01_01540</name>
    <name evidence="7" type="ORF">SAMN05443572_1011338</name>
</gene>
<dbReference type="InterPro" id="IPR013815">
    <property type="entry name" value="ATP_grasp_subdomain_1"/>
</dbReference>
<evidence type="ECO:0000313" key="8">
    <source>
        <dbReference type="Proteomes" id="UP000183760"/>
    </source>
</evidence>
<name>A0A511SUD0_MYXFU</name>
<evidence type="ECO:0000256" key="1">
    <source>
        <dbReference type="ARBA" id="ARBA00022723"/>
    </source>
</evidence>
<comment type="caution">
    <text evidence="6">The sequence shown here is derived from an EMBL/GenBank/DDBJ whole genome shotgun (WGS) entry which is preliminary data.</text>
</comment>
<dbReference type="InterPro" id="IPR016185">
    <property type="entry name" value="PreATP-grasp_dom_sf"/>
</dbReference>
<dbReference type="AlphaFoldDB" id="A0A511SUD0"/>